<reference evidence="2" key="2">
    <citation type="submission" date="2010-04" db="EMBL/GenBank/DDBJ databases">
        <authorList>
            <person name="Buell R."/>
            <person name="Hamilton J."/>
            <person name="Hostetler J."/>
        </authorList>
    </citation>
    <scope>NUCLEOTIDE SEQUENCE [LARGE SCALE GENOMIC DNA]</scope>
    <source>
        <strain evidence="2">DAOM:BR144</strain>
    </source>
</reference>
<reference evidence="1" key="3">
    <citation type="submission" date="2015-02" db="UniProtKB">
        <authorList>
            <consortium name="EnsemblProtists"/>
        </authorList>
    </citation>
    <scope>IDENTIFICATION</scope>
    <source>
        <strain evidence="1">DAOM BR144</strain>
    </source>
</reference>
<reference evidence="2" key="1">
    <citation type="journal article" date="2010" name="Genome Biol.">
        <title>Genome sequence of the necrotrophic plant pathogen Pythium ultimum reveals original pathogenicity mechanisms and effector repertoire.</title>
        <authorList>
            <person name="Levesque C.A."/>
            <person name="Brouwer H."/>
            <person name="Cano L."/>
            <person name="Hamilton J.P."/>
            <person name="Holt C."/>
            <person name="Huitema E."/>
            <person name="Raffaele S."/>
            <person name="Robideau G.P."/>
            <person name="Thines M."/>
            <person name="Win J."/>
            <person name="Zerillo M.M."/>
            <person name="Beakes G.W."/>
            <person name="Boore J.L."/>
            <person name="Busam D."/>
            <person name="Dumas B."/>
            <person name="Ferriera S."/>
            <person name="Fuerstenberg S.I."/>
            <person name="Gachon C.M."/>
            <person name="Gaulin E."/>
            <person name="Govers F."/>
            <person name="Grenville-Briggs L."/>
            <person name="Horner N."/>
            <person name="Hostetler J."/>
            <person name="Jiang R.H."/>
            <person name="Johnson J."/>
            <person name="Krajaejun T."/>
            <person name="Lin H."/>
            <person name="Meijer H.J."/>
            <person name="Moore B."/>
            <person name="Morris P."/>
            <person name="Phuntmart V."/>
            <person name="Puiu D."/>
            <person name="Shetty J."/>
            <person name="Stajich J.E."/>
            <person name="Tripathy S."/>
            <person name="Wawra S."/>
            <person name="van West P."/>
            <person name="Whitty B.R."/>
            <person name="Coutinho P.M."/>
            <person name="Henrissat B."/>
            <person name="Martin F."/>
            <person name="Thomas P.D."/>
            <person name="Tyler B.M."/>
            <person name="De Vries R.P."/>
            <person name="Kamoun S."/>
            <person name="Yandell M."/>
            <person name="Tisserat N."/>
            <person name="Buell C.R."/>
        </authorList>
    </citation>
    <scope>NUCLEOTIDE SEQUENCE</scope>
    <source>
        <strain evidence="2">DAOM:BR144</strain>
    </source>
</reference>
<organism evidence="1 2">
    <name type="scientific">Globisporangium ultimum (strain ATCC 200006 / CBS 805.95 / DAOM BR144)</name>
    <name type="common">Pythium ultimum</name>
    <dbReference type="NCBI Taxonomy" id="431595"/>
    <lineage>
        <taxon>Eukaryota</taxon>
        <taxon>Sar</taxon>
        <taxon>Stramenopiles</taxon>
        <taxon>Oomycota</taxon>
        <taxon>Peronosporomycetes</taxon>
        <taxon>Pythiales</taxon>
        <taxon>Pythiaceae</taxon>
        <taxon>Globisporangium</taxon>
    </lineage>
</organism>
<dbReference type="EnsemblProtists" id="PYU1_T007228">
    <property type="protein sequence ID" value="PYU1_T007228"/>
    <property type="gene ID" value="PYU1_G007213"/>
</dbReference>
<dbReference type="HOGENOM" id="CLU_145171_1_0_1"/>
<dbReference type="AlphaFoldDB" id="K3WQI6"/>
<sequence>MLSAMVKFRAKKGNIPTRPGVMNDKQWNLIELMTNQDPSERVKIAFVVDKLFEISEAEKTAIPAPVGLP</sequence>
<proteinExistence type="predicted"/>
<dbReference type="Proteomes" id="UP000019132">
    <property type="component" value="Unassembled WGS sequence"/>
</dbReference>
<evidence type="ECO:0000313" key="2">
    <source>
        <dbReference type="Proteomes" id="UP000019132"/>
    </source>
</evidence>
<accession>K3WQI6</accession>
<evidence type="ECO:0008006" key="3">
    <source>
        <dbReference type="Google" id="ProtNLM"/>
    </source>
</evidence>
<evidence type="ECO:0000313" key="1">
    <source>
        <dbReference type="EnsemblProtists" id="PYU1_T007228"/>
    </source>
</evidence>
<name>K3WQI6_GLOUD</name>
<keyword evidence="2" id="KW-1185">Reference proteome</keyword>
<protein>
    <recommendedName>
        <fullName evidence="3">Protein kinase domain-containing protein</fullName>
    </recommendedName>
</protein>
<dbReference type="InParanoid" id="K3WQI6"/>
<dbReference type="VEuPathDB" id="FungiDB:PYU1_G007213"/>
<dbReference type="EMBL" id="GL376629">
    <property type="status" value="NOT_ANNOTATED_CDS"/>
    <property type="molecule type" value="Genomic_DNA"/>
</dbReference>